<evidence type="ECO:0000313" key="22">
    <source>
        <dbReference type="EMBL" id="WOL06333.1"/>
    </source>
</evidence>
<evidence type="ECO:0000256" key="8">
    <source>
        <dbReference type="ARBA" id="ARBA00022737"/>
    </source>
</evidence>
<evidence type="ECO:0000256" key="4">
    <source>
        <dbReference type="ARBA" id="ARBA00022553"/>
    </source>
</evidence>
<dbReference type="InterPro" id="IPR050205">
    <property type="entry name" value="CDPK_Ser/Thr_kinases"/>
</dbReference>
<keyword evidence="4" id="KW-0597">Phosphoprotein</keyword>
<keyword evidence="14" id="KW-0449">Lipoprotein</keyword>
<evidence type="ECO:0000256" key="6">
    <source>
        <dbReference type="ARBA" id="ARBA00022707"/>
    </source>
</evidence>
<feature type="domain" description="EF-hand" evidence="21">
    <location>
        <begin position="436"/>
        <end position="471"/>
    </location>
</feature>
<evidence type="ECO:0000256" key="16">
    <source>
        <dbReference type="ARBA" id="ARBA00047899"/>
    </source>
</evidence>
<feature type="domain" description="EF-hand" evidence="21">
    <location>
        <begin position="472"/>
        <end position="507"/>
    </location>
</feature>
<accession>A0AAQ3KCN4</accession>
<comment type="catalytic activity">
    <reaction evidence="17">
        <text>L-seryl-[protein] + ATP = O-phospho-L-seryl-[protein] + ADP + H(+)</text>
        <dbReference type="Rhea" id="RHEA:17989"/>
        <dbReference type="Rhea" id="RHEA-COMP:9863"/>
        <dbReference type="Rhea" id="RHEA-COMP:11604"/>
        <dbReference type="ChEBI" id="CHEBI:15378"/>
        <dbReference type="ChEBI" id="CHEBI:29999"/>
        <dbReference type="ChEBI" id="CHEBI:30616"/>
        <dbReference type="ChEBI" id="CHEBI:83421"/>
        <dbReference type="ChEBI" id="CHEBI:456216"/>
        <dbReference type="EC" id="2.7.11.1"/>
    </reaction>
</comment>
<dbReference type="InterPro" id="IPR018247">
    <property type="entry name" value="EF_Hand_1_Ca_BS"/>
</dbReference>
<feature type="domain" description="EF-hand" evidence="21">
    <location>
        <begin position="400"/>
        <end position="435"/>
    </location>
</feature>
<dbReference type="FunFam" id="1.10.510.10:FF:000380">
    <property type="entry name" value="Serine/threonine-protein kinase ppk15"/>
    <property type="match status" value="1"/>
</dbReference>
<evidence type="ECO:0000256" key="10">
    <source>
        <dbReference type="ARBA" id="ARBA00022777"/>
    </source>
</evidence>
<keyword evidence="8" id="KW-0677">Repeat</keyword>
<evidence type="ECO:0000256" key="19">
    <source>
        <dbReference type="SAM" id="MobiDB-lite"/>
    </source>
</evidence>
<keyword evidence="10 22" id="KW-0418">Kinase</keyword>
<dbReference type="AlphaFoldDB" id="A0AAQ3KCN4"/>
<evidence type="ECO:0000256" key="12">
    <source>
        <dbReference type="ARBA" id="ARBA00022840"/>
    </source>
</evidence>
<dbReference type="FunFam" id="1.10.510.10:FF:000067">
    <property type="entry name" value="calcium-dependent protein kinase 13"/>
    <property type="match status" value="1"/>
</dbReference>
<keyword evidence="11" id="KW-0106">Calcium</keyword>
<dbReference type="SMART" id="SM00054">
    <property type="entry name" value="EFh"/>
    <property type="match status" value="4"/>
</dbReference>
<dbReference type="Proteomes" id="UP001327560">
    <property type="component" value="Chromosome 4"/>
</dbReference>
<dbReference type="FunFam" id="3.30.200.20:FF:000004">
    <property type="entry name" value="Calcium-dependent protein kinase 1"/>
    <property type="match status" value="1"/>
</dbReference>
<feature type="domain" description="Protein kinase" evidence="20">
    <location>
        <begin position="63"/>
        <end position="321"/>
    </location>
</feature>
<dbReference type="PROSITE" id="PS00108">
    <property type="entry name" value="PROTEIN_KINASE_ST"/>
    <property type="match status" value="2"/>
</dbReference>
<comment type="catalytic activity">
    <reaction evidence="16">
        <text>L-threonyl-[protein] + ATP = O-phospho-L-threonyl-[protein] + ADP + H(+)</text>
        <dbReference type="Rhea" id="RHEA:46608"/>
        <dbReference type="Rhea" id="RHEA-COMP:11060"/>
        <dbReference type="Rhea" id="RHEA-COMP:11605"/>
        <dbReference type="ChEBI" id="CHEBI:15378"/>
        <dbReference type="ChEBI" id="CHEBI:30013"/>
        <dbReference type="ChEBI" id="CHEBI:30616"/>
        <dbReference type="ChEBI" id="CHEBI:61977"/>
        <dbReference type="ChEBI" id="CHEBI:456216"/>
        <dbReference type="EC" id="2.7.11.1"/>
    </reaction>
</comment>
<keyword evidence="13" id="KW-0472">Membrane</keyword>
<dbReference type="GO" id="GO:0005509">
    <property type="term" value="F:calcium ion binding"/>
    <property type="evidence" value="ECO:0007669"/>
    <property type="project" value="InterPro"/>
</dbReference>
<feature type="binding site" evidence="18">
    <location>
        <position position="92"/>
    </location>
    <ligand>
        <name>ATP</name>
        <dbReference type="ChEBI" id="CHEBI:30616"/>
    </ligand>
</feature>
<dbReference type="InterPro" id="IPR002048">
    <property type="entry name" value="EF_hand_dom"/>
</dbReference>
<dbReference type="InterPro" id="IPR000719">
    <property type="entry name" value="Prot_kinase_dom"/>
</dbReference>
<protein>
    <recommendedName>
        <fullName evidence="2">non-specific serine/threonine protein kinase</fullName>
        <ecNumber evidence="2">2.7.11.1</ecNumber>
    </recommendedName>
</protein>
<feature type="domain" description="EF-hand" evidence="21">
    <location>
        <begin position="364"/>
        <end position="399"/>
    </location>
</feature>
<dbReference type="PROSITE" id="PS00107">
    <property type="entry name" value="PROTEIN_KINASE_ATP"/>
    <property type="match status" value="1"/>
</dbReference>
<dbReference type="Gene3D" id="1.10.510.10">
    <property type="entry name" value="Transferase(Phosphotransferase) domain 1"/>
    <property type="match status" value="2"/>
</dbReference>
<dbReference type="Pfam" id="PF00069">
    <property type="entry name" value="Pkinase"/>
    <property type="match status" value="2"/>
</dbReference>
<keyword evidence="3" id="KW-0723">Serine/threonine-protein kinase</keyword>
<evidence type="ECO:0000256" key="7">
    <source>
        <dbReference type="ARBA" id="ARBA00022723"/>
    </source>
</evidence>
<dbReference type="GO" id="GO:0016020">
    <property type="term" value="C:membrane"/>
    <property type="evidence" value="ECO:0007669"/>
    <property type="project" value="UniProtKB-SubCell"/>
</dbReference>
<evidence type="ECO:0000256" key="17">
    <source>
        <dbReference type="ARBA" id="ARBA00048679"/>
    </source>
</evidence>
<evidence type="ECO:0000256" key="11">
    <source>
        <dbReference type="ARBA" id="ARBA00022837"/>
    </source>
</evidence>
<keyword evidence="23" id="KW-1185">Reference proteome</keyword>
<feature type="region of interest" description="Disordered" evidence="19">
    <location>
        <begin position="590"/>
        <end position="619"/>
    </location>
</feature>
<evidence type="ECO:0000256" key="5">
    <source>
        <dbReference type="ARBA" id="ARBA00022679"/>
    </source>
</evidence>
<gene>
    <name evidence="22" type="ORF">Cni_G15065</name>
</gene>
<dbReference type="PROSITE" id="PS50222">
    <property type="entry name" value="EF_HAND_2"/>
    <property type="match status" value="4"/>
</dbReference>
<dbReference type="Gene3D" id="3.30.200.20">
    <property type="entry name" value="Phosphorylase Kinase, domain 1"/>
    <property type="match status" value="2"/>
</dbReference>
<evidence type="ECO:0000256" key="3">
    <source>
        <dbReference type="ARBA" id="ARBA00022527"/>
    </source>
</evidence>
<reference evidence="22 23" key="1">
    <citation type="submission" date="2023-10" db="EMBL/GenBank/DDBJ databases">
        <title>Chromosome-scale genome assembly provides insights into flower coloration mechanisms of Canna indica.</title>
        <authorList>
            <person name="Li C."/>
        </authorList>
    </citation>
    <scope>NUCLEOTIDE SEQUENCE [LARGE SCALE GENOMIC DNA]</scope>
    <source>
        <tissue evidence="22">Flower</tissue>
    </source>
</reference>
<evidence type="ECO:0000256" key="1">
    <source>
        <dbReference type="ARBA" id="ARBA00004635"/>
    </source>
</evidence>
<evidence type="ECO:0000256" key="13">
    <source>
        <dbReference type="ARBA" id="ARBA00023136"/>
    </source>
</evidence>
<dbReference type="PROSITE" id="PS00018">
    <property type="entry name" value="EF_HAND_1"/>
    <property type="match status" value="3"/>
</dbReference>
<dbReference type="Gene3D" id="1.10.238.10">
    <property type="entry name" value="EF-hand"/>
    <property type="match status" value="1"/>
</dbReference>
<evidence type="ECO:0000256" key="2">
    <source>
        <dbReference type="ARBA" id="ARBA00012513"/>
    </source>
</evidence>
<dbReference type="EMBL" id="CP136893">
    <property type="protein sequence ID" value="WOL06333.1"/>
    <property type="molecule type" value="Genomic_DNA"/>
</dbReference>
<evidence type="ECO:0000259" key="20">
    <source>
        <dbReference type="PROSITE" id="PS50011"/>
    </source>
</evidence>
<dbReference type="PROSITE" id="PS50011">
    <property type="entry name" value="PROTEIN_KINASE_DOM"/>
    <property type="match status" value="2"/>
</dbReference>
<keyword evidence="6" id="KW-0519">Myristate</keyword>
<dbReference type="CDD" id="cd05117">
    <property type="entry name" value="STKc_CAMK"/>
    <property type="match status" value="1"/>
</dbReference>
<dbReference type="EC" id="2.7.11.1" evidence="2"/>
<keyword evidence="12 18" id="KW-0067">ATP-binding</keyword>
<dbReference type="FunFam" id="1.10.238.10:FF:000050">
    <property type="entry name" value="Calcium-dependent protein kinase 7"/>
    <property type="match status" value="1"/>
</dbReference>
<feature type="compositionally biased region" description="Low complexity" evidence="19">
    <location>
        <begin position="607"/>
        <end position="619"/>
    </location>
</feature>
<dbReference type="PANTHER" id="PTHR24349">
    <property type="entry name" value="SERINE/THREONINE-PROTEIN KINASE"/>
    <property type="match status" value="1"/>
</dbReference>
<proteinExistence type="inferred from homology"/>
<dbReference type="SUPFAM" id="SSF56112">
    <property type="entry name" value="Protein kinase-like (PK-like)"/>
    <property type="match status" value="2"/>
</dbReference>
<dbReference type="InterPro" id="IPR011009">
    <property type="entry name" value="Kinase-like_dom_sf"/>
</dbReference>
<evidence type="ECO:0000256" key="15">
    <source>
        <dbReference type="ARBA" id="ARBA00024334"/>
    </source>
</evidence>
<name>A0AAQ3KCN4_9LILI</name>
<dbReference type="FunFam" id="3.30.200.20:FF:000216">
    <property type="entry name" value="Putative serine/threonine-protein kinase dyrk2"/>
    <property type="match status" value="1"/>
</dbReference>
<evidence type="ECO:0000313" key="23">
    <source>
        <dbReference type="Proteomes" id="UP001327560"/>
    </source>
</evidence>
<dbReference type="CDD" id="cd14133">
    <property type="entry name" value="PKc_DYRK_like"/>
    <property type="match status" value="1"/>
</dbReference>
<keyword evidence="5" id="KW-0808">Transferase</keyword>
<dbReference type="Pfam" id="PF13499">
    <property type="entry name" value="EF-hand_7"/>
    <property type="match status" value="2"/>
</dbReference>
<evidence type="ECO:0000256" key="18">
    <source>
        <dbReference type="PROSITE-ProRule" id="PRU10141"/>
    </source>
</evidence>
<comment type="subcellular location">
    <subcellularLocation>
        <location evidence="1">Membrane</location>
        <topology evidence="1">Lipid-anchor</topology>
    </subcellularLocation>
</comment>
<dbReference type="InterPro" id="IPR017441">
    <property type="entry name" value="Protein_kinase_ATP_BS"/>
</dbReference>
<feature type="domain" description="Protein kinase" evidence="20">
    <location>
        <begin position="971"/>
        <end position="1273"/>
    </location>
</feature>
<dbReference type="SMART" id="SM00220">
    <property type="entry name" value="S_TKc"/>
    <property type="match status" value="2"/>
</dbReference>
<dbReference type="InterPro" id="IPR011992">
    <property type="entry name" value="EF-hand-dom_pair"/>
</dbReference>
<organism evidence="22 23">
    <name type="scientific">Canna indica</name>
    <name type="common">Indian-shot</name>
    <dbReference type="NCBI Taxonomy" id="4628"/>
    <lineage>
        <taxon>Eukaryota</taxon>
        <taxon>Viridiplantae</taxon>
        <taxon>Streptophyta</taxon>
        <taxon>Embryophyta</taxon>
        <taxon>Tracheophyta</taxon>
        <taxon>Spermatophyta</taxon>
        <taxon>Magnoliopsida</taxon>
        <taxon>Liliopsida</taxon>
        <taxon>Zingiberales</taxon>
        <taxon>Cannaceae</taxon>
        <taxon>Canna</taxon>
    </lineage>
</organism>
<comment type="similarity">
    <text evidence="15">Belongs to the protein kinase superfamily. Ser/Thr protein kinase family. CDPK subfamily.</text>
</comment>
<evidence type="ECO:0000256" key="14">
    <source>
        <dbReference type="ARBA" id="ARBA00023288"/>
    </source>
</evidence>
<evidence type="ECO:0000256" key="9">
    <source>
        <dbReference type="ARBA" id="ARBA00022741"/>
    </source>
</evidence>
<dbReference type="SUPFAM" id="SSF47473">
    <property type="entry name" value="EF-hand"/>
    <property type="match status" value="1"/>
</dbReference>
<dbReference type="GO" id="GO:0005524">
    <property type="term" value="F:ATP binding"/>
    <property type="evidence" value="ECO:0007669"/>
    <property type="project" value="UniProtKB-UniRule"/>
</dbReference>
<dbReference type="GO" id="GO:0004674">
    <property type="term" value="F:protein serine/threonine kinase activity"/>
    <property type="evidence" value="ECO:0007669"/>
    <property type="project" value="UniProtKB-KW"/>
</dbReference>
<keyword evidence="9 18" id="KW-0547">Nucleotide-binding</keyword>
<sequence length="1278" mass="145092">MGNCCRSPTAVALEDLQAHLPGAHNDNTCAAITKNHLTGPANSKWMTVLGYDAKSVGRIEEKYVFDRELGRGEFGVTYLCVDRDTKERFACKSIPKRKLRTAVDVDDVRREVAILQHVPKSPSIVSLREAREDDRAVHLVMELCEGGELFDRIVEKGHYSERAAAAVMRTIVEVVQLCHRHGVIHRDLKPENFLFVDEKENSPMKAIDFGLSIFFKPGERFSEIVGSPYYMAPEVLKRSYGPEIDIWSAGVILYILLCGVPPFWAETEKGVAQDILRGVIDFKREPWPSVSESAKDLVRRMLEPDPKLRLTAKQVLEHPWLQDTKKAPNVPLGDVVKARLKQFSRMNRFKRRALRVIADHLSVEEVEDIKEMFRMMDTDNDGIVSHEELKTGLAKFGSHLVESQIQMLIEAVDTNGKGTLDYGEFVTVSLHLQRMANDEHLKWAFSYFDKDGNGFIEPEELRDALAEDGAPDITDVANDILQEVDTDKDGRISYDEFVAMMKTGTDWRKASRHYSRGRFNSLSHAACGLPVLPATSSMEAPRAEDVIAFLTARGFAAAAAALRDDLISRRPTGKAVPDLDLDLDVGSELPPLRLLPPTRSSGGGGENAPPSAASSSSDAFASLYSSPSELMNPYGVWSPARPRSDDELTNQHSEFGTAREYNNYWYDDQYGGDPFLARNASGQLHSEDKFIMCTGAKEQFKRERFANDHRHEHDCVGCEGCPEMYNGSFPICDCCCGSNMHDKREVAKMIESSSTAIYGRYQILDDQTEMLDECGDDEFQFGRVYEQPDTIALGRDLFHDENRIKMKESSELDLVDTNFGMFNNSSVDAISCTNHDPVNADHDPTHNKDLSGDSSNGKIIFVNKMEDEKLEKGVSKKSYSIPPFEEGVSKNGVNCAYEYGNCRTVDGEAQDSESVGLQVEDDITDEVHLYNSPEDELEVFDLRIIHRKNRTGFEEHKEFPIVLKSVVAGRYYIMKYLGSAAFSEVVQAHDLHTRMDVCLKIIKNDKDFFDQSLDEIKLLKYVNKHDPSDEHHLLRLYDYFYHQEHLFIVTELLRDNLYEFQKYNHESGTEEYYTLPRIQAIARQCLEALEYLHHLRIIHCDLKPENILIKSYSRCEIKVIDLGSSCFETDNLCLYVQSRSYRAPEVILGLPYDQKIDIWSLGCILVELHTNEVLFPNDSVVLILARMMGILGPIDDEMLALGKQTSEYFTENYDLCHRNMETDQVEYLIPERSSLSHQLQHSDAKFIDFLSHLLQMNPARRPTASEALQHEWLSFSYH</sequence>
<keyword evidence="7" id="KW-0479">Metal-binding</keyword>
<dbReference type="InterPro" id="IPR008271">
    <property type="entry name" value="Ser/Thr_kinase_AS"/>
</dbReference>
<evidence type="ECO:0000259" key="21">
    <source>
        <dbReference type="PROSITE" id="PS50222"/>
    </source>
</evidence>